<dbReference type="EMBL" id="HE650826">
    <property type="protein sequence ID" value="CCF58640.1"/>
    <property type="molecule type" value="Genomic_DNA"/>
</dbReference>
<feature type="domain" description="AMP-activated protein kinase glycogen-binding" evidence="4">
    <location>
        <begin position="7"/>
        <end position="90"/>
    </location>
</feature>
<organism evidence="5 6">
    <name type="scientific">Kazachstania africana (strain ATCC 22294 / BCRC 22015 / CBS 2517 / CECT 1963 / NBRC 1671 / NRRL Y-8276)</name>
    <name type="common">Yeast</name>
    <name type="synonym">Kluyveromyces africanus</name>
    <dbReference type="NCBI Taxonomy" id="1071382"/>
    <lineage>
        <taxon>Eukaryota</taxon>
        <taxon>Fungi</taxon>
        <taxon>Dikarya</taxon>
        <taxon>Ascomycota</taxon>
        <taxon>Saccharomycotina</taxon>
        <taxon>Saccharomycetes</taxon>
        <taxon>Saccharomycetales</taxon>
        <taxon>Saccharomycetaceae</taxon>
        <taxon>Kazachstania</taxon>
    </lineage>
</organism>
<accession>H2AW90</accession>
<keyword evidence="6" id="KW-1185">Reference proteome</keyword>
<gene>
    <name evidence="5" type="primary">KAFR0F00430</name>
    <name evidence="5" type="ORF">KAFR_0F00430</name>
</gene>
<dbReference type="GeneID" id="13884108"/>
<name>H2AW90_KAZAF</name>
<dbReference type="GO" id="GO:0007165">
    <property type="term" value="P:signal transduction"/>
    <property type="evidence" value="ECO:0007669"/>
    <property type="project" value="TreeGrafter"/>
</dbReference>
<dbReference type="KEGG" id="kaf:KAFR_0F00430"/>
<comment type="similarity">
    <text evidence="2">Belongs to the CRP1/MDG1 family.</text>
</comment>
<protein>
    <recommendedName>
        <fullName evidence="4">AMP-activated protein kinase glycogen-binding domain-containing protein</fullName>
    </recommendedName>
</protein>
<dbReference type="InterPro" id="IPR032640">
    <property type="entry name" value="AMPK1_CBM"/>
</dbReference>
<evidence type="ECO:0000256" key="1">
    <source>
        <dbReference type="ARBA" id="ARBA00022553"/>
    </source>
</evidence>
<proteinExistence type="inferred from homology"/>
<feature type="compositionally biased region" description="Basic residues" evidence="3">
    <location>
        <begin position="408"/>
        <end position="420"/>
    </location>
</feature>
<keyword evidence="1" id="KW-0597">Phosphoprotein</keyword>
<dbReference type="SUPFAM" id="SSF81296">
    <property type="entry name" value="E set domains"/>
    <property type="match status" value="1"/>
</dbReference>
<feature type="compositionally biased region" description="Basic residues" evidence="3">
    <location>
        <begin position="123"/>
        <end position="143"/>
    </location>
</feature>
<dbReference type="Proteomes" id="UP000005220">
    <property type="component" value="Chromosome 6"/>
</dbReference>
<dbReference type="GO" id="GO:0019901">
    <property type="term" value="F:protein kinase binding"/>
    <property type="evidence" value="ECO:0007669"/>
    <property type="project" value="TreeGrafter"/>
</dbReference>
<feature type="compositionally biased region" description="Basic and acidic residues" evidence="3">
    <location>
        <begin position="220"/>
        <end position="279"/>
    </location>
</feature>
<sequence>MSDSIVNFTFKWPAGPSDVVITGDFDEWKGSLPLVKQADNSFELSVPTNFKNGEEKFLFKFIVDGEWTTSNEYPLETDAKGISNNYIGLNDVEAAKTDGSVNIPEAGGLAAKTQRRAGPPSTKNRKKNNKKKNKKKKAKKTKKTSNANGEEAEEDDEEDEEETGTTTTVTEPTSREATPAQDAVHVLPVEQQQSTSPFMAVAGGLGPVIVSNPNEVKEFSEIRHTDPKEFNEKKNAEIKAKKQELEKAQENEESAKVQKEEEAVPVTKEEKQTEEKEVVPKTTLDPKANQPVPSQEESKMEDPAVEPVTKEPATSATEGIKEETATEPAQQNIAKSEIDAPAQKVDDSPEPVAKRVEEPLEETEATITNLEEPVADTGDTTKPVETPLEPTKVTEPAKKAEETADKKTVKRTPTQKKTSKKASQSTEDESKKKKGFFSKLKKLFQ</sequence>
<dbReference type="eggNOG" id="KOG1616">
    <property type="taxonomic scope" value="Eukaryota"/>
</dbReference>
<dbReference type="Gene3D" id="2.60.40.10">
    <property type="entry name" value="Immunoglobulins"/>
    <property type="match status" value="1"/>
</dbReference>
<reference evidence="5 6" key="1">
    <citation type="journal article" date="2011" name="Proc. Natl. Acad. Sci. U.S.A.">
        <title>Evolutionary erosion of yeast sex chromosomes by mating-type switching accidents.</title>
        <authorList>
            <person name="Gordon J.L."/>
            <person name="Armisen D."/>
            <person name="Proux-Wera E."/>
            <person name="Oheigeartaigh S.S."/>
            <person name="Byrne K.P."/>
            <person name="Wolfe K.H."/>
        </authorList>
    </citation>
    <scope>NUCLEOTIDE SEQUENCE [LARGE SCALE GENOMIC DNA]</scope>
    <source>
        <strain evidence="6">ATCC 22294 / BCRC 22015 / CBS 2517 / CECT 1963 / NBRC 1671 / NRRL Y-8276</strain>
    </source>
</reference>
<feature type="compositionally biased region" description="Basic and acidic residues" evidence="3">
    <location>
        <begin position="395"/>
        <end position="407"/>
    </location>
</feature>
<dbReference type="InterPro" id="IPR050827">
    <property type="entry name" value="CRP1_MDG1_kinase"/>
</dbReference>
<feature type="region of interest" description="Disordered" evidence="3">
    <location>
        <begin position="103"/>
        <end position="191"/>
    </location>
</feature>
<dbReference type="PANTHER" id="PTHR10343:SF81">
    <property type="entry name" value="CRUCIFORM DNA-RECOGNIZING PROTEIN 1-RELATED"/>
    <property type="match status" value="1"/>
</dbReference>
<evidence type="ECO:0000313" key="6">
    <source>
        <dbReference type="Proteomes" id="UP000005220"/>
    </source>
</evidence>
<dbReference type="OrthoDB" id="5976022at2759"/>
<dbReference type="Pfam" id="PF16561">
    <property type="entry name" value="AMPK1_CBM"/>
    <property type="match status" value="1"/>
</dbReference>
<dbReference type="GO" id="GO:0005634">
    <property type="term" value="C:nucleus"/>
    <property type="evidence" value="ECO:0007669"/>
    <property type="project" value="TreeGrafter"/>
</dbReference>
<evidence type="ECO:0000259" key="4">
    <source>
        <dbReference type="Pfam" id="PF16561"/>
    </source>
</evidence>
<feature type="compositionally biased region" description="Low complexity" evidence="3">
    <location>
        <begin position="164"/>
        <end position="178"/>
    </location>
</feature>
<dbReference type="GO" id="GO:0031588">
    <property type="term" value="C:nucleotide-activated protein kinase complex"/>
    <property type="evidence" value="ECO:0007669"/>
    <property type="project" value="TreeGrafter"/>
</dbReference>
<dbReference type="RefSeq" id="XP_003957775.1">
    <property type="nucleotide sequence ID" value="XM_003957726.1"/>
</dbReference>
<dbReference type="HOGENOM" id="CLU_594765_0_0_1"/>
<feature type="compositionally biased region" description="Acidic residues" evidence="3">
    <location>
        <begin position="150"/>
        <end position="163"/>
    </location>
</feature>
<evidence type="ECO:0000256" key="2">
    <source>
        <dbReference type="ARBA" id="ARBA00038216"/>
    </source>
</evidence>
<dbReference type="InterPro" id="IPR013783">
    <property type="entry name" value="Ig-like_fold"/>
</dbReference>
<dbReference type="InterPro" id="IPR014756">
    <property type="entry name" value="Ig_E-set"/>
</dbReference>
<evidence type="ECO:0000256" key="3">
    <source>
        <dbReference type="SAM" id="MobiDB-lite"/>
    </source>
</evidence>
<evidence type="ECO:0000313" key="5">
    <source>
        <dbReference type="EMBL" id="CCF58640.1"/>
    </source>
</evidence>
<feature type="compositionally biased region" description="Basic residues" evidence="3">
    <location>
        <begin position="432"/>
        <end position="445"/>
    </location>
</feature>
<dbReference type="PANTHER" id="PTHR10343">
    <property type="entry name" value="5'-AMP-ACTIVATED PROTEIN KINASE , BETA SUBUNIT"/>
    <property type="match status" value="1"/>
</dbReference>
<feature type="region of interest" description="Disordered" evidence="3">
    <location>
        <begin position="220"/>
        <end position="445"/>
    </location>
</feature>
<dbReference type="GO" id="GO:0005737">
    <property type="term" value="C:cytoplasm"/>
    <property type="evidence" value="ECO:0007669"/>
    <property type="project" value="TreeGrafter"/>
</dbReference>
<dbReference type="AlphaFoldDB" id="H2AW90"/>
<dbReference type="InParanoid" id="H2AW90"/>
<feature type="compositionally biased region" description="Basic and acidic residues" evidence="3">
    <location>
        <begin position="344"/>
        <end position="358"/>
    </location>
</feature>
<dbReference type="CDD" id="cd02859">
    <property type="entry name" value="E_set_AMPKbeta_like_N"/>
    <property type="match status" value="1"/>
</dbReference>
<dbReference type="FunCoup" id="H2AW90">
    <property type="interactions" value="104"/>
</dbReference>
<dbReference type="STRING" id="1071382.H2AW90"/>